<dbReference type="AlphaFoldDB" id="A0A433X4I1"/>
<evidence type="ECO:0000313" key="2">
    <source>
        <dbReference type="EMBL" id="RUT28967.1"/>
    </source>
</evidence>
<evidence type="ECO:0000259" key="1">
    <source>
        <dbReference type="Pfam" id="PF12867"/>
    </source>
</evidence>
<dbReference type="Pfam" id="PF12867">
    <property type="entry name" value="DinB_2"/>
    <property type="match status" value="1"/>
</dbReference>
<sequence>MSTIHIPDYLDTYRVLEQATTDLSPEELKWKASPESWSITEVLAHLADHNFVVSFRIRDVLAGTTAQLPAFDQDAWVYGQKANESRIEDILGVYQALLQYNSLLFERLTDSDWKKTGVNFKGETVTAEAIVSGFIRHVHHHLGQINRIKEALAARSTQDEVPQV</sequence>
<dbReference type="RefSeq" id="WP_127200315.1">
    <property type="nucleotide sequence ID" value="NZ_RZNX01000008.1"/>
</dbReference>
<proteinExistence type="predicted"/>
<comment type="caution">
    <text evidence="2">The sequence shown here is derived from an EMBL/GenBank/DDBJ whole genome shotgun (WGS) entry which is preliminary data.</text>
</comment>
<name>A0A433X4I1_9BACL</name>
<reference evidence="2 3" key="1">
    <citation type="submission" date="2018-12" db="EMBL/GenBank/DDBJ databases">
        <authorList>
            <person name="Sun L."/>
            <person name="Chen Z."/>
        </authorList>
    </citation>
    <scope>NUCLEOTIDE SEQUENCE [LARGE SCALE GENOMIC DNA]</scope>
    <source>
        <strain evidence="2 3">3-5-3</strain>
    </source>
</reference>
<dbReference type="EMBL" id="RZNX01000008">
    <property type="protein sequence ID" value="RUT28967.1"/>
    <property type="molecule type" value="Genomic_DNA"/>
</dbReference>
<dbReference type="InterPro" id="IPR034660">
    <property type="entry name" value="DinB/YfiT-like"/>
</dbReference>
<evidence type="ECO:0000313" key="3">
    <source>
        <dbReference type="Proteomes" id="UP000272464"/>
    </source>
</evidence>
<dbReference type="InterPro" id="IPR024775">
    <property type="entry name" value="DinB-like"/>
</dbReference>
<keyword evidence="3" id="KW-1185">Reference proteome</keyword>
<organism evidence="2 3">
    <name type="scientific">Paenibacillus zeisoli</name>
    <dbReference type="NCBI Taxonomy" id="2496267"/>
    <lineage>
        <taxon>Bacteria</taxon>
        <taxon>Bacillati</taxon>
        <taxon>Bacillota</taxon>
        <taxon>Bacilli</taxon>
        <taxon>Bacillales</taxon>
        <taxon>Paenibacillaceae</taxon>
        <taxon>Paenibacillus</taxon>
    </lineage>
</organism>
<protein>
    <submittedName>
        <fullName evidence="2">DinB family protein</fullName>
    </submittedName>
</protein>
<dbReference type="OrthoDB" id="2853529at2"/>
<feature type="domain" description="DinB-like" evidence="1">
    <location>
        <begin position="12"/>
        <end position="145"/>
    </location>
</feature>
<dbReference type="Gene3D" id="1.20.120.450">
    <property type="entry name" value="dinb family like domain"/>
    <property type="match status" value="1"/>
</dbReference>
<dbReference type="Proteomes" id="UP000272464">
    <property type="component" value="Unassembled WGS sequence"/>
</dbReference>
<dbReference type="SUPFAM" id="SSF109854">
    <property type="entry name" value="DinB/YfiT-like putative metalloenzymes"/>
    <property type="match status" value="1"/>
</dbReference>
<accession>A0A433X4I1</accession>
<gene>
    <name evidence="2" type="ORF">EJP77_16300</name>
</gene>